<proteinExistence type="predicted"/>
<accession>A0AAW2H349</accession>
<feature type="region of interest" description="Disordered" evidence="1">
    <location>
        <begin position="61"/>
        <end position="88"/>
    </location>
</feature>
<name>A0AAW2H349_9HYME</name>
<dbReference type="Proteomes" id="UP001430953">
    <property type="component" value="Unassembled WGS sequence"/>
</dbReference>
<sequence length="88" mass="10255">MPHRNMSCSSSDNLNVATPSKHKYFKNMEAFNIKSLLKIYFNKKDREKERNFQNNFILSPLSDDDVESCIGRNSSQKNPEESPTRNIE</sequence>
<dbReference type="EMBL" id="JADYXP020000001">
    <property type="protein sequence ID" value="KAL0133899.1"/>
    <property type="molecule type" value="Genomic_DNA"/>
</dbReference>
<feature type="compositionally biased region" description="Basic and acidic residues" evidence="1">
    <location>
        <begin position="78"/>
        <end position="88"/>
    </location>
</feature>
<protein>
    <submittedName>
        <fullName evidence="2">Uncharacterized protein</fullName>
    </submittedName>
</protein>
<organism evidence="2 3">
    <name type="scientific">Cardiocondyla obscurior</name>
    <dbReference type="NCBI Taxonomy" id="286306"/>
    <lineage>
        <taxon>Eukaryota</taxon>
        <taxon>Metazoa</taxon>
        <taxon>Ecdysozoa</taxon>
        <taxon>Arthropoda</taxon>
        <taxon>Hexapoda</taxon>
        <taxon>Insecta</taxon>
        <taxon>Pterygota</taxon>
        <taxon>Neoptera</taxon>
        <taxon>Endopterygota</taxon>
        <taxon>Hymenoptera</taxon>
        <taxon>Apocrita</taxon>
        <taxon>Aculeata</taxon>
        <taxon>Formicoidea</taxon>
        <taxon>Formicidae</taxon>
        <taxon>Myrmicinae</taxon>
        <taxon>Cardiocondyla</taxon>
    </lineage>
</organism>
<evidence type="ECO:0000313" key="3">
    <source>
        <dbReference type="Proteomes" id="UP001430953"/>
    </source>
</evidence>
<evidence type="ECO:0000256" key="1">
    <source>
        <dbReference type="SAM" id="MobiDB-lite"/>
    </source>
</evidence>
<reference evidence="2 3" key="1">
    <citation type="submission" date="2023-03" db="EMBL/GenBank/DDBJ databases">
        <title>High recombination rates correlate with genetic variation in Cardiocondyla obscurior ants.</title>
        <authorList>
            <person name="Errbii M."/>
        </authorList>
    </citation>
    <scope>NUCLEOTIDE SEQUENCE [LARGE SCALE GENOMIC DNA]</scope>
    <source>
        <strain evidence="2">Alpha-2009</strain>
        <tissue evidence="2">Whole body</tissue>
    </source>
</reference>
<keyword evidence="3" id="KW-1185">Reference proteome</keyword>
<gene>
    <name evidence="2" type="ORF">PUN28_001088</name>
</gene>
<dbReference type="AlphaFoldDB" id="A0AAW2H349"/>
<comment type="caution">
    <text evidence="2">The sequence shown here is derived from an EMBL/GenBank/DDBJ whole genome shotgun (WGS) entry which is preliminary data.</text>
</comment>
<evidence type="ECO:0000313" key="2">
    <source>
        <dbReference type="EMBL" id="KAL0133899.1"/>
    </source>
</evidence>